<dbReference type="EMBL" id="KZ824427">
    <property type="protein sequence ID" value="RAL03598.1"/>
    <property type="molecule type" value="Genomic_DNA"/>
</dbReference>
<protein>
    <submittedName>
        <fullName evidence="2">Uncharacterized protein</fullName>
    </submittedName>
</protein>
<sequence>MSTISPPPVTLEDLQTFQAKHFPGSAYPTQPLTDTLEHPNQQQPQHHQQHQQEEEYYHYEEEAEEDDDDGLGYYPDGIKRTLTDEQIRIFRHSEIHALLREKELREEEEAEMRAEAEAEAERERKRLRVAGDVNPAAAADADADAEGVESVTLLTATVMVAPSSAAQEAQHPPQTRVEEDTPMDYGDGDSVPSRSYGDTSGSSSSSRRAPQFPGRRIISYDD</sequence>
<proteinExistence type="predicted"/>
<feature type="region of interest" description="Disordered" evidence="1">
    <location>
        <begin position="163"/>
        <end position="222"/>
    </location>
</feature>
<dbReference type="RefSeq" id="XP_025577925.1">
    <property type="nucleotide sequence ID" value="XM_025724232.1"/>
</dbReference>
<gene>
    <name evidence="2" type="ORF">BO80DRAFT_500379</name>
</gene>
<feature type="compositionally biased region" description="Acidic residues" evidence="1">
    <location>
        <begin position="61"/>
        <end position="70"/>
    </location>
</feature>
<organism evidence="2 3">
    <name type="scientific">Aspergillus ibericus CBS 121593</name>
    <dbReference type="NCBI Taxonomy" id="1448316"/>
    <lineage>
        <taxon>Eukaryota</taxon>
        <taxon>Fungi</taxon>
        <taxon>Dikarya</taxon>
        <taxon>Ascomycota</taxon>
        <taxon>Pezizomycotina</taxon>
        <taxon>Eurotiomycetes</taxon>
        <taxon>Eurotiomycetidae</taxon>
        <taxon>Eurotiales</taxon>
        <taxon>Aspergillaceae</taxon>
        <taxon>Aspergillus</taxon>
        <taxon>Aspergillus subgen. Circumdati</taxon>
    </lineage>
</organism>
<feature type="region of interest" description="Disordered" evidence="1">
    <location>
        <begin position="19"/>
        <end position="77"/>
    </location>
</feature>
<name>A0A395H9N0_9EURO</name>
<feature type="region of interest" description="Disordered" evidence="1">
    <location>
        <begin position="104"/>
        <end position="148"/>
    </location>
</feature>
<dbReference type="OrthoDB" id="5422320at2759"/>
<accession>A0A395H9N0</accession>
<keyword evidence="3" id="KW-1185">Reference proteome</keyword>
<dbReference type="STRING" id="1448316.A0A395H9N0"/>
<dbReference type="VEuPathDB" id="FungiDB:BO80DRAFT_500379"/>
<dbReference type="GeneID" id="37229097"/>
<dbReference type="PANTHER" id="PTHR40642:SF1">
    <property type="entry name" value="YALI0F31295P"/>
    <property type="match status" value="1"/>
</dbReference>
<dbReference type="PANTHER" id="PTHR40642">
    <property type="entry name" value="YALI0F31295P"/>
    <property type="match status" value="1"/>
</dbReference>
<feature type="compositionally biased region" description="Basic and acidic residues" evidence="1">
    <location>
        <begin position="104"/>
        <end position="124"/>
    </location>
</feature>
<evidence type="ECO:0000313" key="2">
    <source>
        <dbReference type="EMBL" id="RAL03598.1"/>
    </source>
</evidence>
<evidence type="ECO:0000313" key="3">
    <source>
        <dbReference type="Proteomes" id="UP000249402"/>
    </source>
</evidence>
<feature type="compositionally biased region" description="Low complexity" evidence="1">
    <location>
        <begin position="193"/>
        <end position="208"/>
    </location>
</feature>
<dbReference type="AlphaFoldDB" id="A0A395H9N0"/>
<evidence type="ECO:0000256" key="1">
    <source>
        <dbReference type="SAM" id="MobiDB-lite"/>
    </source>
</evidence>
<reference evidence="2 3" key="1">
    <citation type="submission" date="2018-02" db="EMBL/GenBank/DDBJ databases">
        <title>The genomes of Aspergillus section Nigri reveals drivers in fungal speciation.</title>
        <authorList>
            <consortium name="DOE Joint Genome Institute"/>
            <person name="Vesth T.C."/>
            <person name="Nybo J."/>
            <person name="Theobald S."/>
            <person name="Brandl J."/>
            <person name="Frisvad J.C."/>
            <person name="Nielsen K.F."/>
            <person name="Lyhne E.K."/>
            <person name="Kogle M.E."/>
            <person name="Kuo A."/>
            <person name="Riley R."/>
            <person name="Clum A."/>
            <person name="Nolan M."/>
            <person name="Lipzen A."/>
            <person name="Salamov A."/>
            <person name="Henrissat B."/>
            <person name="Wiebenga A."/>
            <person name="De vries R.P."/>
            <person name="Grigoriev I.V."/>
            <person name="Mortensen U.H."/>
            <person name="Andersen M.R."/>
            <person name="Baker S.E."/>
        </authorList>
    </citation>
    <scope>NUCLEOTIDE SEQUENCE [LARGE SCALE GENOMIC DNA]</scope>
    <source>
        <strain evidence="2 3">CBS 121593</strain>
    </source>
</reference>
<dbReference type="Pfam" id="PF12720">
    <property type="entry name" value="DUF3807"/>
    <property type="match status" value="1"/>
</dbReference>
<feature type="compositionally biased region" description="Basic and acidic residues" evidence="1">
    <location>
        <begin position="50"/>
        <end position="60"/>
    </location>
</feature>
<dbReference type="Proteomes" id="UP000249402">
    <property type="component" value="Unassembled WGS sequence"/>
</dbReference>
<dbReference type="InterPro" id="IPR024526">
    <property type="entry name" value="DUF3807"/>
</dbReference>